<dbReference type="OrthoDB" id="9814001at2"/>
<protein>
    <submittedName>
        <fullName evidence="8">MFS transporter</fullName>
    </submittedName>
</protein>
<organism evidence="8 11">
    <name type="scientific">Phascolarctobacterium faecium</name>
    <dbReference type="NCBI Taxonomy" id="33025"/>
    <lineage>
        <taxon>Bacteria</taxon>
        <taxon>Bacillati</taxon>
        <taxon>Bacillota</taxon>
        <taxon>Negativicutes</taxon>
        <taxon>Acidaminococcales</taxon>
        <taxon>Acidaminococcaceae</taxon>
        <taxon>Phascolarctobacterium</taxon>
    </lineage>
</organism>
<dbReference type="SUPFAM" id="SSF103473">
    <property type="entry name" value="MFS general substrate transporter"/>
    <property type="match status" value="1"/>
</dbReference>
<dbReference type="PANTHER" id="PTHR23531">
    <property type="entry name" value="QUINOLENE RESISTANCE PROTEIN NORA"/>
    <property type="match status" value="1"/>
</dbReference>
<feature type="transmembrane region" description="Helical" evidence="6">
    <location>
        <begin position="21"/>
        <end position="40"/>
    </location>
</feature>
<keyword evidence="3 6" id="KW-0812">Transmembrane</keyword>
<name>A0A7X2XDW5_9FIRM</name>
<feature type="transmembrane region" description="Helical" evidence="6">
    <location>
        <begin position="177"/>
        <end position="198"/>
    </location>
</feature>
<keyword evidence="5 6" id="KW-0472">Membrane</keyword>
<feature type="transmembrane region" description="Helical" evidence="6">
    <location>
        <begin position="219"/>
        <end position="243"/>
    </location>
</feature>
<evidence type="ECO:0000259" key="7">
    <source>
        <dbReference type="PROSITE" id="PS50850"/>
    </source>
</evidence>
<dbReference type="PROSITE" id="PS50850">
    <property type="entry name" value="MFS"/>
    <property type="match status" value="1"/>
</dbReference>
<dbReference type="Gene3D" id="1.20.1250.20">
    <property type="entry name" value="MFS general substrate transporter like domains"/>
    <property type="match status" value="2"/>
</dbReference>
<comment type="subcellular location">
    <subcellularLocation>
        <location evidence="1">Cell membrane</location>
        <topology evidence="1">Multi-pass membrane protein</topology>
    </subcellularLocation>
</comment>
<gene>
    <name evidence="8" type="ORF">GMD11_01140</name>
    <name evidence="9" type="ORF">GMD18_01135</name>
</gene>
<dbReference type="GO" id="GO:0022857">
    <property type="term" value="F:transmembrane transporter activity"/>
    <property type="evidence" value="ECO:0007669"/>
    <property type="project" value="InterPro"/>
</dbReference>
<evidence type="ECO:0000313" key="10">
    <source>
        <dbReference type="Proteomes" id="UP000443070"/>
    </source>
</evidence>
<evidence type="ECO:0000313" key="8">
    <source>
        <dbReference type="EMBL" id="MTT74872.1"/>
    </source>
</evidence>
<dbReference type="EMBL" id="WNBM01000001">
    <property type="protein sequence ID" value="MTT74872.1"/>
    <property type="molecule type" value="Genomic_DNA"/>
</dbReference>
<dbReference type="InterPro" id="IPR011701">
    <property type="entry name" value="MFS"/>
</dbReference>
<dbReference type="Proteomes" id="UP000484547">
    <property type="component" value="Unassembled WGS sequence"/>
</dbReference>
<dbReference type="CDD" id="cd17489">
    <property type="entry name" value="MFS_YfcJ_like"/>
    <property type="match status" value="1"/>
</dbReference>
<evidence type="ECO:0000256" key="3">
    <source>
        <dbReference type="ARBA" id="ARBA00022692"/>
    </source>
</evidence>
<sequence length="404" mass="44525">MKVSKRRGGATMTKQQDFSMWSVNFILFCLANFLYYGAFYLYIPVLPQYVEMLGGTPADIGLVGGAFGLSSFIIRPYLGKLANEWGCKRMMLLGTISFALLFLLFGRVTGVVPLVVLRLAHGVCLAMYLAASAAYIADYAPVDRRGEVLGIYQTCSVVSMAVFPAAGIWILQHTQSYPFLFNVTFVTALVCFFVLLPLKETNPVYDQEQKLDLLPIFRRRVIFMSSLCLLGASLVYGAILTFLPIYAQQRNISDYGIFFVVYALATMGSRVFAGKLSDHVDRRLVILPFSLLVALAAMCFFIMDNVWTLGLIAILFGLGYGALVPALTALVVDVTRPEERGPALGFFTAFIEVGIVVGAMGLGFITEILGYANMFALSGIIVLVITLAFWLLVQQRHTIKLEGE</sequence>
<feature type="transmembrane region" description="Helical" evidence="6">
    <location>
        <begin position="115"/>
        <end position="137"/>
    </location>
</feature>
<proteinExistence type="predicted"/>
<evidence type="ECO:0000313" key="11">
    <source>
        <dbReference type="Proteomes" id="UP000484547"/>
    </source>
</evidence>
<feature type="transmembrane region" description="Helical" evidence="6">
    <location>
        <begin position="285"/>
        <end position="303"/>
    </location>
</feature>
<reference evidence="10 11" key="1">
    <citation type="journal article" date="2019" name="Nat. Med.">
        <title>A library of human gut bacterial isolates paired with longitudinal multiomics data enables mechanistic microbiome research.</title>
        <authorList>
            <person name="Poyet M."/>
            <person name="Groussin M."/>
            <person name="Gibbons S.M."/>
            <person name="Avila-Pacheco J."/>
            <person name="Jiang X."/>
            <person name="Kearney S.M."/>
            <person name="Perrotta A.R."/>
            <person name="Berdy B."/>
            <person name="Zhao S."/>
            <person name="Lieberman T.D."/>
            <person name="Swanson P.K."/>
            <person name="Smith M."/>
            <person name="Roesemann S."/>
            <person name="Alexander J.E."/>
            <person name="Rich S.A."/>
            <person name="Livny J."/>
            <person name="Vlamakis H."/>
            <person name="Clish C."/>
            <person name="Bullock K."/>
            <person name="Deik A."/>
            <person name="Scott J."/>
            <person name="Pierce K.A."/>
            <person name="Xavier R.J."/>
            <person name="Alm E.J."/>
        </authorList>
    </citation>
    <scope>NUCLEOTIDE SEQUENCE [LARGE SCALE GENOMIC DNA]</scope>
    <source>
        <strain evidence="8 11">BIOML-A13</strain>
        <strain evidence="9 10">BIOML-A3</strain>
    </source>
</reference>
<feature type="transmembrane region" description="Helical" evidence="6">
    <location>
        <begin position="344"/>
        <end position="365"/>
    </location>
</feature>
<dbReference type="GO" id="GO:0005886">
    <property type="term" value="C:plasma membrane"/>
    <property type="evidence" value="ECO:0007669"/>
    <property type="project" value="UniProtKB-SubCell"/>
</dbReference>
<feature type="transmembrane region" description="Helical" evidence="6">
    <location>
        <begin position="371"/>
        <end position="393"/>
    </location>
</feature>
<evidence type="ECO:0000256" key="2">
    <source>
        <dbReference type="ARBA" id="ARBA00022448"/>
    </source>
</evidence>
<feature type="transmembrane region" description="Helical" evidence="6">
    <location>
        <begin position="90"/>
        <end position="109"/>
    </location>
</feature>
<feature type="transmembrane region" description="Helical" evidence="6">
    <location>
        <begin position="149"/>
        <end position="171"/>
    </location>
</feature>
<feature type="transmembrane region" description="Helical" evidence="6">
    <location>
        <begin position="255"/>
        <end position="273"/>
    </location>
</feature>
<dbReference type="Proteomes" id="UP000443070">
    <property type="component" value="Unassembled WGS sequence"/>
</dbReference>
<dbReference type="InterPro" id="IPR052714">
    <property type="entry name" value="MFS_Exporter"/>
</dbReference>
<dbReference type="AlphaFoldDB" id="A0A7X2XDW5"/>
<feature type="transmembrane region" description="Helical" evidence="6">
    <location>
        <begin position="309"/>
        <end position="332"/>
    </location>
</feature>
<feature type="transmembrane region" description="Helical" evidence="6">
    <location>
        <begin position="60"/>
        <end position="78"/>
    </location>
</feature>
<keyword evidence="10" id="KW-1185">Reference proteome</keyword>
<keyword evidence="4 6" id="KW-1133">Transmembrane helix</keyword>
<dbReference type="PANTHER" id="PTHR23531:SF1">
    <property type="entry name" value="QUINOLENE RESISTANCE PROTEIN NORA"/>
    <property type="match status" value="1"/>
</dbReference>
<evidence type="ECO:0000256" key="6">
    <source>
        <dbReference type="SAM" id="Phobius"/>
    </source>
</evidence>
<evidence type="ECO:0000256" key="1">
    <source>
        <dbReference type="ARBA" id="ARBA00004651"/>
    </source>
</evidence>
<feature type="domain" description="Major facilitator superfamily (MFS) profile" evidence="7">
    <location>
        <begin position="24"/>
        <end position="397"/>
    </location>
</feature>
<evidence type="ECO:0000256" key="4">
    <source>
        <dbReference type="ARBA" id="ARBA00022989"/>
    </source>
</evidence>
<evidence type="ECO:0000256" key="5">
    <source>
        <dbReference type="ARBA" id="ARBA00023136"/>
    </source>
</evidence>
<dbReference type="InterPro" id="IPR036259">
    <property type="entry name" value="MFS_trans_sf"/>
</dbReference>
<dbReference type="InterPro" id="IPR020846">
    <property type="entry name" value="MFS_dom"/>
</dbReference>
<dbReference type="EMBL" id="WNBW01000001">
    <property type="protein sequence ID" value="MTU03003.1"/>
    <property type="molecule type" value="Genomic_DNA"/>
</dbReference>
<dbReference type="Pfam" id="PF07690">
    <property type="entry name" value="MFS_1"/>
    <property type="match status" value="1"/>
</dbReference>
<comment type="caution">
    <text evidence="8">The sequence shown here is derived from an EMBL/GenBank/DDBJ whole genome shotgun (WGS) entry which is preliminary data.</text>
</comment>
<evidence type="ECO:0000313" key="9">
    <source>
        <dbReference type="EMBL" id="MTU03003.1"/>
    </source>
</evidence>
<accession>A0A7X2XDW5</accession>
<keyword evidence="2" id="KW-0813">Transport</keyword>